<sequence>MRGASLLLAAALLLPGPLPGPGLRAQEPGVSPALPPPGSHQGELLIASPEMRDPRFREAVILLVRHNADGALGLILNRPLEEVPLAGLMQGLGVEGPGTEEGVLLHYGGPVRPGAGFVLHTAEEGFAPKEPLAPGYGVSPFAEVLRAMAGGKRPRRAVFILGYAGWGPGQLEAEMRRGGWETAPADEDLLFDADHRTKWERAMERRTRTL</sequence>
<dbReference type="AlphaFoldDB" id="A0A932HZL9"/>
<dbReference type="PANTHER" id="PTHR30327:SF1">
    <property type="entry name" value="UPF0301 PROTEIN YQGE"/>
    <property type="match status" value="1"/>
</dbReference>
<evidence type="ECO:0000256" key="2">
    <source>
        <dbReference type="HAMAP-Rule" id="MF_00758"/>
    </source>
</evidence>
<comment type="caution">
    <text evidence="3">The sequence shown here is derived from an EMBL/GenBank/DDBJ whole genome shotgun (WGS) entry which is preliminary data.</text>
</comment>
<evidence type="ECO:0000256" key="1">
    <source>
        <dbReference type="ARBA" id="ARBA00009600"/>
    </source>
</evidence>
<dbReference type="EMBL" id="JACPUR010000034">
    <property type="protein sequence ID" value="MBI3128654.1"/>
    <property type="molecule type" value="Genomic_DNA"/>
</dbReference>
<accession>A0A932HZL9</accession>
<dbReference type="InterPro" id="IPR003774">
    <property type="entry name" value="AlgH-like"/>
</dbReference>
<dbReference type="HAMAP" id="MF_00758">
    <property type="entry name" value="UPF0301"/>
    <property type="match status" value="1"/>
</dbReference>
<dbReference type="GO" id="GO:0005829">
    <property type="term" value="C:cytosol"/>
    <property type="evidence" value="ECO:0007669"/>
    <property type="project" value="TreeGrafter"/>
</dbReference>
<dbReference type="PANTHER" id="PTHR30327">
    <property type="entry name" value="UNCHARACTERIZED PROTEIN YQGE"/>
    <property type="match status" value="1"/>
</dbReference>
<proteinExistence type="inferred from homology"/>
<name>A0A932HZL9_UNCTE</name>
<dbReference type="SUPFAM" id="SSF143456">
    <property type="entry name" value="VC0467-like"/>
    <property type="match status" value="1"/>
</dbReference>
<dbReference type="Pfam" id="PF02622">
    <property type="entry name" value="DUF179"/>
    <property type="match status" value="1"/>
</dbReference>
<organism evidence="3 4">
    <name type="scientific">Tectimicrobiota bacterium</name>
    <dbReference type="NCBI Taxonomy" id="2528274"/>
    <lineage>
        <taxon>Bacteria</taxon>
        <taxon>Pseudomonadati</taxon>
        <taxon>Nitrospinota/Tectimicrobiota group</taxon>
        <taxon>Candidatus Tectimicrobiota</taxon>
    </lineage>
</organism>
<comment type="similarity">
    <text evidence="1 2">Belongs to the UPF0301 (AlgH) family.</text>
</comment>
<protein>
    <recommendedName>
        <fullName evidence="2">UPF0301 protein HYZ11_13705</fullName>
    </recommendedName>
</protein>
<reference evidence="3" key="1">
    <citation type="submission" date="2020-07" db="EMBL/GenBank/DDBJ databases">
        <title>Huge and variable diversity of episymbiotic CPR bacteria and DPANN archaea in groundwater ecosystems.</title>
        <authorList>
            <person name="He C.Y."/>
            <person name="Keren R."/>
            <person name="Whittaker M."/>
            <person name="Farag I.F."/>
            <person name="Doudna J."/>
            <person name="Cate J.H.D."/>
            <person name="Banfield J.F."/>
        </authorList>
    </citation>
    <scope>NUCLEOTIDE SEQUENCE</scope>
    <source>
        <strain evidence="3">NC_groundwater_763_Ag_S-0.2um_68_21</strain>
    </source>
</reference>
<dbReference type="Proteomes" id="UP000782312">
    <property type="component" value="Unassembled WGS sequence"/>
</dbReference>
<gene>
    <name evidence="3" type="ORF">HYZ11_13705</name>
</gene>
<dbReference type="Gene3D" id="3.40.1740.10">
    <property type="entry name" value="VC0467-like"/>
    <property type="match status" value="1"/>
</dbReference>
<evidence type="ECO:0000313" key="4">
    <source>
        <dbReference type="Proteomes" id="UP000782312"/>
    </source>
</evidence>
<evidence type="ECO:0000313" key="3">
    <source>
        <dbReference type="EMBL" id="MBI3128654.1"/>
    </source>
</evidence>